<evidence type="ECO:0000313" key="1">
    <source>
        <dbReference type="EMBL" id="CAL4095446.1"/>
    </source>
</evidence>
<proteinExistence type="predicted"/>
<organism evidence="1 2">
    <name type="scientific">Meganyctiphanes norvegica</name>
    <name type="common">Northern krill</name>
    <name type="synonym">Thysanopoda norvegica</name>
    <dbReference type="NCBI Taxonomy" id="48144"/>
    <lineage>
        <taxon>Eukaryota</taxon>
        <taxon>Metazoa</taxon>
        <taxon>Ecdysozoa</taxon>
        <taxon>Arthropoda</taxon>
        <taxon>Crustacea</taxon>
        <taxon>Multicrustacea</taxon>
        <taxon>Malacostraca</taxon>
        <taxon>Eumalacostraca</taxon>
        <taxon>Eucarida</taxon>
        <taxon>Euphausiacea</taxon>
        <taxon>Euphausiidae</taxon>
        <taxon>Meganyctiphanes</taxon>
    </lineage>
</organism>
<sequence>MEIDLATFDQKMEVLEGKRNTFDKAVTSLNSSETIKGVSRSSVEVQNEAEKLQLISLEIENEVDQVLQALKISAETSMEHFIGNHTLSVKDRRYHLHVLQEENTSYSLPHYLQFTDENDAPLTDGILTFMNFAWPTQKSRRVYMKMIGNTVRARQHLLLITGHCGHSYRDLKIFSPFTPGQPVEFLIIHPYDGNKGSPLLKDVTVTDVRHELRVGVMAGGQWDNDSNNGLIGFYLSDNPGLESCSGFGQVTSGIEILQDIAKSKQIKKIKVVDCGVVIFWQ</sequence>
<gene>
    <name evidence="1" type="ORF">MNOR_LOCUS15416</name>
</gene>
<dbReference type="EMBL" id="CAXKWB010009638">
    <property type="protein sequence ID" value="CAL4095446.1"/>
    <property type="molecule type" value="Genomic_DNA"/>
</dbReference>
<name>A0AAV2QSF2_MEGNR</name>
<reference evidence="1 2" key="1">
    <citation type="submission" date="2024-05" db="EMBL/GenBank/DDBJ databases">
        <authorList>
            <person name="Wallberg A."/>
        </authorList>
    </citation>
    <scope>NUCLEOTIDE SEQUENCE [LARGE SCALE GENOMIC DNA]</scope>
</reference>
<keyword evidence="2" id="KW-1185">Reference proteome</keyword>
<comment type="caution">
    <text evidence="1">The sequence shown here is derived from an EMBL/GenBank/DDBJ whole genome shotgun (WGS) entry which is preliminary data.</text>
</comment>
<evidence type="ECO:0000313" key="2">
    <source>
        <dbReference type="Proteomes" id="UP001497623"/>
    </source>
</evidence>
<protein>
    <submittedName>
        <fullName evidence="1">Uncharacterized protein</fullName>
    </submittedName>
</protein>
<dbReference type="Proteomes" id="UP001497623">
    <property type="component" value="Unassembled WGS sequence"/>
</dbReference>
<accession>A0AAV2QSF2</accession>
<dbReference type="AlphaFoldDB" id="A0AAV2QSF2"/>
<feature type="non-terminal residue" evidence="1">
    <location>
        <position position="281"/>
    </location>
</feature>